<dbReference type="EMBL" id="APBN01000001">
    <property type="protein sequence ID" value="EMT54710.1"/>
    <property type="molecule type" value="Genomic_DNA"/>
</dbReference>
<protein>
    <recommendedName>
        <fullName evidence="4">DUF3862 domain-containing protein</fullName>
    </recommendedName>
</protein>
<dbReference type="OrthoDB" id="570195at2"/>
<evidence type="ECO:0000313" key="3">
    <source>
        <dbReference type="Proteomes" id="UP000012081"/>
    </source>
</evidence>
<keyword evidence="3" id="KW-1185">Reference proteome</keyword>
<feature type="transmembrane region" description="Helical" evidence="1">
    <location>
        <begin position="12"/>
        <end position="30"/>
    </location>
</feature>
<comment type="caution">
    <text evidence="2">The sequence shown here is derived from an EMBL/GenBank/DDBJ whole genome shotgun (WGS) entry which is preliminary data.</text>
</comment>
<name>M8EGX5_9BACL</name>
<sequence>MLKNFARSKIGAVVIALVVVVLFTIPSYLLQTAPFTYEEYKNIGMGMSAQEVSKELRNKGKILYENKRSDGTVVTAYTWTNPDGSYVEATFENDRLRRKSERGLSK</sequence>
<organism evidence="2 3">
    <name type="scientific">Brevibacillus borstelensis AK1</name>
    <dbReference type="NCBI Taxonomy" id="1300222"/>
    <lineage>
        <taxon>Bacteria</taxon>
        <taxon>Bacillati</taxon>
        <taxon>Bacillota</taxon>
        <taxon>Bacilli</taxon>
        <taxon>Bacillales</taxon>
        <taxon>Paenibacillaceae</taxon>
        <taxon>Brevibacillus</taxon>
    </lineage>
</organism>
<evidence type="ECO:0000256" key="1">
    <source>
        <dbReference type="SAM" id="Phobius"/>
    </source>
</evidence>
<evidence type="ECO:0000313" key="2">
    <source>
        <dbReference type="EMBL" id="EMT54710.1"/>
    </source>
</evidence>
<keyword evidence="1" id="KW-0472">Membrane</keyword>
<proteinExistence type="predicted"/>
<keyword evidence="1" id="KW-0812">Transmembrane</keyword>
<dbReference type="RefSeq" id="WP_003386516.1">
    <property type="nucleotide sequence ID" value="NZ_APBN01000001.1"/>
</dbReference>
<evidence type="ECO:0008006" key="4">
    <source>
        <dbReference type="Google" id="ProtNLM"/>
    </source>
</evidence>
<dbReference type="STRING" id="1300222.I532_03860"/>
<dbReference type="Proteomes" id="UP000012081">
    <property type="component" value="Unassembled WGS sequence"/>
</dbReference>
<dbReference type="AlphaFoldDB" id="M8EGX5"/>
<accession>M8EGX5</accession>
<reference evidence="2 3" key="1">
    <citation type="submission" date="2013-03" db="EMBL/GenBank/DDBJ databases">
        <title>Assembly of a new bacterial strain Brevibacillus borstelensis AK1.</title>
        <authorList>
            <person name="Rajan I."/>
            <person name="PoliReddy D."/>
            <person name="Sugumar T."/>
            <person name="Rathinam K."/>
            <person name="Alqarawi S."/>
            <person name="Khalil A.B."/>
            <person name="Sivakumar N."/>
        </authorList>
    </citation>
    <scope>NUCLEOTIDE SEQUENCE [LARGE SCALE GENOMIC DNA]</scope>
    <source>
        <strain evidence="2 3">AK1</strain>
    </source>
</reference>
<gene>
    <name evidence="2" type="ORF">I532_03860</name>
</gene>
<dbReference type="Gene3D" id="3.10.450.730">
    <property type="entry name" value="BLIP domain"/>
    <property type="match status" value="1"/>
</dbReference>
<keyword evidence="1" id="KW-1133">Transmembrane helix</keyword>